<accession>A0A087U4H7</accession>
<feature type="signal peptide" evidence="6">
    <location>
        <begin position="1"/>
        <end position="18"/>
    </location>
</feature>
<evidence type="ECO:0000256" key="2">
    <source>
        <dbReference type="ARBA" id="ARBA00022692"/>
    </source>
</evidence>
<evidence type="ECO:0000313" key="8">
    <source>
        <dbReference type="Proteomes" id="UP000054359"/>
    </source>
</evidence>
<keyword evidence="4 5" id="KW-0472">Membrane</keyword>
<dbReference type="AlphaFoldDB" id="A0A087U4H7"/>
<sequence>MACSAVALSVATVSAVVALTCTAIAFGTDNWYEVRVNPDGNERLASLQEFESDLRYYSRDEGIFRICFPDKRPKGVRTYMSPVQTQCLNIDYYINDNGISDTFTDQRWMRLHMARSVVALFIVSFLFSTLSAFPGLVGCWRRSHSNIIATGLLQLLAGLVVASAIALWHAIPHYEYEKLNFPEMSFSRWPEVLQIYSRSYYGWSYVLAWLGVALTLSSSFMFLCGAQCLRKEKQKEKTQGTAYLVPIYAGPYHCPYSY</sequence>
<evidence type="ECO:0000313" key="7">
    <source>
        <dbReference type="EMBL" id="KFM72266.1"/>
    </source>
</evidence>
<feature type="non-terminal residue" evidence="7">
    <location>
        <position position="258"/>
    </location>
</feature>
<feature type="transmembrane region" description="Helical" evidence="5">
    <location>
        <begin position="152"/>
        <end position="171"/>
    </location>
</feature>
<evidence type="ECO:0000256" key="4">
    <source>
        <dbReference type="ARBA" id="ARBA00023136"/>
    </source>
</evidence>
<evidence type="ECO:0000256" key="5">
    <source>
        <dbReference type="SAM" id="Phobius"/>
    </source>
</evidence>
<feature type="chain" id="PRO_5001830228" evidence="6">
    <location>
        <begin position="19"/>
        <end position="258"/>
    </location>
</feature>
<dbReference type="PANTHER" id="PTHR21215">
    <property type="entry name" value="LD36024P"/>
    <property type="match status" value="1"/>
</dbReference>
<dbReference type="EMBL" id="KK118113">
    <property type="protein sequence ID" value="KFM72266.1"/>
    <property type="molecule type" value="Genomic_DNA"/>
</dbReference>
<dbReference type="PANTHER" id="PTHR21215:SF0">
    <property type="entry name" value="LD36024P"/>
    <property type="match status" value="1"/>
</dbReference>
<keyword evidence="8" id="KW-1185">Reference proteome</keyword>
<dbReference type="GO" id="GO:0016020">
    <property type="term" value="C:membrane"/>
    <property type="evidence" value="ECO:0007669"/>
    <property type="project" value="UniProtKB-SubCell"/>
</dbReference>
<comment type="subcellular location">
    <subcellularLocation>
        <location evidence="1">Membrane</location>
        <topology evidence="1">Multi-pass membrane protein</topology>
    </subcellularLocation>
</comment>
<evidence type="ECO:0000256" key="3">
    <source>
        <dbReference type="ARBA" id="ARBA00022989"/>
    </source>
</evidence>
<keyword evidence="6" id="KW-0732">Signal</keyword>
<feature type="transmembrane region" description="Helical" evidence="5">
    <location>
        <begin position="206"/>
        <end position="229"/>
    </location>
</feature>
<dbReference type="Pfam" id="PF13903">
    <property type="entry name" value="Claudin_2"/>
    <property type="match status" value="1"/>
</dbReference>
<dbReference type="OrthoDB" id="6126739at2759"/>
<keyword evidence="3 5" id="KW-1133">Transmembrane helix</keyword>
<organism evidence="7 8">
    <name type="scientific">Stegodyphus mimosarum</name>
    <name type="common">African social velvet spider</name>
    <dbReference type="NCBI Taxonomy" id="407821"/>
    <lineage>
        <taxon>Eukaryota</taxon>
        <taxon>Metazoa</taxon>
        <taxon>Ecdysozoa</taxon>
        <taxon>Arthropoda</taxon>
        <taxon>Chelicerata</taxon>
        <taxon>Arachnida</taxon>
        <taxon>Araneae</taxon>
        <taxon>Araneomorphae</taxon>
        <taxon>Entelegynae</taxon>
        <taxon>Eresoidea</taxon>
        <taxon>Eresidae</taxon>
        <taxon>Stegodyphus</taxon>
    </lineage>
</organism>
<proteinExistence type="predicted"/>
<dbReference type="Proteomes" id="UP000054359">
    <property type="component" value="Unassembled WGS sequence"/>
</dbReference>
<feature type="transmembrane region" description="Helical" evidence="5">
    <location>
        <begin position="117"/>
        <end position="140"/>
    </location>
</feature>
<name>A0A087U4H7_STEMI</name>
<gene>
    <name evidence="7" type="ORF">X975_10611</name>
</gene>
<dbReference type="OMA" id="DSYCFNI"/>
<dbReference type="Gene3D" id="1.20.140.150">
    <property type="match status" value="1"/>
</dbReference>
<protein>
    <submittedName>
        <fullName evidence="7">Claudin domain-containing protein 1</fullName>
    </submittedName>
</protein>
<keyword evidence="2 5" id="KW-0812">Transmembrane</keyword>
<reference evidence="7 8" key="1">
    <citation type="submission" date="2013-11" db="EMBL/GenBank/DDBJ databases">
        <title>Genome sequencing of Stegodyphus mimosarum.</title>
        <authorList>
            <person name="Bechsgaard J."/>
        </authorList>
    </citation>
    <scope>NUCLEOTIDE SEQUENCE [LARGE SCALE GENOMIC DNA]</scope>
</reference>
<dbReference type="InterPro" id="IPR004031">
    <property type="entry name" value="PMP22/EMP/MP20/Claudin"/>
</dbReference>
<evidence type="ECO:0000256" key="1">
    <source>
        <dbReference type="ARBA" id="ARBA00004141"/>
    </source>
</evidence>
<evidence type="ECO:0000256" key="6">
    <source>
        <dbReference type="SAM" id="SignalP"/>
    </source>
</evidence>